<dbReference type="EMBL" id="JH816073">
    <property type="protein sequence ID" value="EKC38161.1"/>
    <property type="molecule type" value="Genomic_DNA"/>
</dbReference>
<dbReference type="GO" id="GO:0005113">
    <property type="term" value="F:patched binding"/>
    <property type="evidence" value="ECO:0007669"/>
    <property type="project" value="TreeGrafter"/>
</dbReference>
<dbReference type="InterPro" id="IPR032728">
    <property type="entry name" value="BBS1_N"/>
</dbReference>
<dbReference type="FunCoup" id="K1RU52">
    <property type="interactions" value="272"/>
</dbReference>
<accession>K1RU52</accession>
<dbReference type="Gene3D" id="2.130.10.10">
    <property type="entry name" value="YVTN repeat-like/Quinoprotein amine dehydrogenase"/>
    <property type="match status" value="1"/>
</dbReference>
<dbReference type="InterPro" id="IPR028784">
    <property type="entry name" value="BBS1"/>
</dbReference>
<evidence type="ECO:0000259" key="2">
    <source>
        <dbReference type="Pfam" id="PF23304"/>
    </source>
</evidence>
<dbReference type="GO" id="GO:0005930">
    <property type="term" value="C:axoneme"/>
    <property type="evidence" value="ECO:0007669"/>
    <property type="project" value="TreeGrafter"/>
</dbReference>
<evidence type="ECO:0000259" key="1">
    <source>
        <dbReference type="Pfam" id="PF14779"/>
    </source>
</evidence>
<dbReference type="GO" id="GO:0061512">
    <property type="term" value="P:protein localization to cilium"/>
    <property type="evidence" value="ECO:0007669"/>
    <property type="project" value="TreeGrafter"/>
</dbReference>
<feature type="domain" description="Bardet-Biedl syndrome 1 N-terminal" evidence="1">
    <location>
        <begin position="22"/>
        <end position="275"/>
    </location>
</feature>
<dbReference type="PANTHER" id="PTHR20870:SF0">
    <property type="entry name" value="BARDET-BIEDL SYNDROME 1 PROTEIN"/>
    <property type="match status" value="1"/>
</dbReference>
<dbReference type="InParanoid" id="K1RU52"/>
<dbReference type="InterPro" id="IPR015943">
    <property type="entry name" value="WD40/YVTN_repeat-like_dom_sf"/>
</dbReference>
<dbReference type="GO" id="GO:0005813">
    <property type="term" value="C:centrosome"/>
    <property type="evidence" value="ECO:0007669"/>
    <property type="project" value="TreeGrafter"/>
</dbReference>
<sequence length="608" mass="67906">MSTEDKEQIGNDTSGMVGNDKWLEAYKDPVASLYTLTQCICLSDVQADGDWKLIIADLGTGSFNMKLKVYKGTNLMSEHTIIDLPTGVVSFYMDTHEPRTPAIAVASGPYIYVYKNLRPYFKFTLPTLEVNPVEADLWNQVKEEKINIFVLREMLEGMRAEGTVLTVRSLRFLQLQDVGDCETFANMYKYTPLKRQTVITCLSTMKKSMAEEDAISCLVLGTESKSIYVLDPEAFTVLTTLDLPAVPVFLSVTGLFDVEYRIVVACRNGCIYTLKRGTTDPLKNCIELNSQPVGLERINKTIYVGTMDESLHCYTSKGKKLWTVKLPGSMTTMEVIDYKSKGFKAVIVALNNCQVHIYKEKYLVNVIKTDAIVTGLKFGQFGREEGTLIMTLKGGGLVIKILKRNATFEEKDLSGGPPSAQNTRLNVPKKTKLFVDQTMRERENAITMHRTFQRDLYLLRLNTLREYAKSLDNSMNPISSDPSEPLKLNAQVQGIGPTFKLTVNLQNTSLSQPSTSLLITFLYDEKLYNFKKSFIEVPMLVPGLNYAFETFLECLSDKGVSDNIKAFVLKEGSQVPLITGVFVLKDGKSVPIITGVISMPVSEGLVVV</sequence>
<dbReference type="InterPro" id="IPR056419">
    <property type="entry name" value="GAE_BBS1"/>
</dbReference>
<dbReference type="GO" id="GO:0005119">
    <property type="term" value="F:smoothened binding"/>
    <property type="evidence" value="ECO:0007669"/>
    <property type="project" value="TreeGrafter"/>
</dbReference>
<name>K1RU52_MAGGI</name>
<gene>
    <name evidence="3" type="ORF">CGI_10020853</name>
</gene>
<dbReference type="HOGENOM" id="CLU_032988_1_0_1"/>
<dbReference type="Pfam" id="PF14779">
    <property type="entry name" value="BBS1"/>
    <property type="match status" value="1"/>
</dbReference>
<dbReference type="Pfam" id="PF23304">
    <property type="entry name" value="GAE_BBS1"/>
    <property type="match status" value="1"/>
</dbReference>
<feature type="domain" description="Bardet-Biedl syndrome 1 protein GAE" evidence="2">
    <location>
        <begin position="486"/>
        <end position="580"/>
    </location>
</feature>
<reference evidence="3" key="1">
    <citation type="journal article" date="2012" name="Nature">
        <title>The oyster genome reveals stress adaptation and complexity of shell formation.</title>
        <authorList>
            <person name="Zhang G."/>
            <person name="Fang X."/>
            <person name="Guo X."/>
            <person name="Li L."/>
            <person name="Luo R."/>
            <person name="Xu F."/>
            <person name="Yang P."/>
            <person name="Zhang L."/>
            <person name="Wang X."/>
            <person name="Qi H."/>
            <person name="Xiong Z."/>
            <person name="Que H."/>
            <person name="Xie Y."/>
            <person name="Holland P.W."/>
            <person name="Paps J."/>
            <person name="Zhu Y."/>
            <person name="Wu F."/>
            <person name="Chen Y."/>
            <person name="Wang J."/>
            <person name="Peng C."/>
            <person name="Meng J."/>
            <person name="Yang L."/>
            <person name="Liu J."/>
            <person name="Wen B."/>
            <person name="Zhang N."/>
            <person name="Huang Z."/>
            <person name="Zhu Q."/>
            <person name="Feng Y."/>
            <person name="Mount A."/>
            <person name="Hedgecock D."/>
            <person name="Xu Z."/>
            <person name="Liu Y."/>
            <person name="Domazet-Loso T."/>
            <person name="Du Y."/>
            <person name="Sun X."/>
            <person name="Zhang S."/>
            <person name="Liu B."/>
            <person name="Cheng P."/>
            <person name="Jiang X."/>
            <person name="Li J."/>
            <person name="Fan D."/>
            <person name="Wang W."/>
            <person name="Fu W."/>
            <person name="Wang T."/>
            <person name="Wang B."/>
            <person name="Zhang J."/>
            <person name="Peng Z."/>
            <person name="Li Y."/>
            <person name="Li N."/>
            <person name="Wang J."/>
            <person name="Chen M."/>
            <person name="He Y."/>
            <person name="Tan F."/>
            <person name="Song X."/>
            <person name="Zheng Q."/>
            <person name="Huang R."/>
            <person name="Yang H."/>
            <person name="Du X."/>
            <person name="Chen L."/>
            <person name="Yang M."/>
            <person name="Gaffney P.M."/>
            <person name="Wang S."/>
            <person name="Luo L."/>
            <person name="She Z."/>
            <person name="Ming Y."/>
            <person name="Huang W."/>
            <person name="Zhang S."/>
            <person name="Huang B."/>
            <person name="Zhang Y."/>
            <person name="Qu T."/>
            <person name="Ni P."/>
            <person name="Miao G."/>
            <person name="Wang J."/>
            <person name="Wang Q."/>
            <person name="Steinberg C.E."/>
            <person name="Wang H."/>
            <person name="Li N."/>
            <person name="Qian L."/>
            <person name="Zhang G."/>
            <person name="Li Y."/>
            <person name="Yang H."/>
            <person name="Liu X."/>
            <person name="Wang J."/>
            <person name="Yin Y."/>
            <person name="Wang J."/>
        </authorList>
    </citation>
    <scope>NUCLEOTIDE SEQUENCE [LARGE SCALE GENOMIC DNA]</scope>
    <source>
        <strain evidence="3">05x7-T-G4-1.051#20</strain>
    </source>
</reference>
<proteinExistence type="predicted"/>
<dbReference type="GO" id="GO:0034464">
    <property type="term" value="C:BBSome"/>
    <property type="evidence" value="ECO:0007669"/>
    <property type="project" value="InterPro"/>
</dbReference>
<protein>
    <submittedName>
        <fullName evidence="3">Bardet-Biedl syndrome 1 protein</fullName>
    </submittedName>
</protein>
<dbReference type="SUPFAM" id="SSF50978">
    <property type="entry name" value="WD40 repeat-like"/>
    <property type="match status" value="1"/>
</dbReference>
<dbReference type="PANTHER" id="PTHR20870">
    <property type="entry name" value="BARDET-BIEDL SYNDROME 1 PROTEIN"/>
    <property type="match status" value="1"/>
</dbReference>
<dbReference type="InterPro" id="IPR036322">
    <property type="entry name" value="WD40_repeat_dom_sf"/>
</dbReference>
<organism evidence="3">
    <name type="scientific">Magallana gigas</name>
    <name type="common">Pacific oyster</name>
    <name type="synonym">Crassostrea gigas</name>
    <dbReference type="NCBI Taxonomy" id="29159"/>
    <lineage>
        <taxon>Eukaryota</taxon>
        <taxon>Metazoa</taxon>
        <taxon>Spiralia</taxon>
        <taxon>Lophotrochozoa</taxon>
        <taxon>Mollusca</taxon>
        <taxon>Bivalvia</taxon>
        <taxon>Autobranchia</taxon>
        <taxon>Pteriomorphia</taxon>
        <taxon>Ostreida</taxon>
        <taxon>Ostreoidea</taxon>
        <taxon>Ostreidae</taxon>
        <taxon>Magallana</taxon>
    </lineage>
</organism>
<dbReference type="GO" id="GO:1905515">
    <property type="term" value="P:non-motile cilium assembly"/>
    <property type="evidence" value="ECO:0007669"/>
    <property type="project" value="InterPro"/>
</dbReference>
<dbReference type="AlphaFoldDB" id="K1RU52"/>
<evidence type="ECO:0000313" key="3">
    <source>
        <dbReference type="EMBL" id="EKC38161.1"/>
    </source>
</evidence>